<evidence type="ECO:0000256" key="6">
    <source>
        <dbReference type="ARBA" id="ARBA00023002"/>
    </source>
</evidence>
<organism evidence="9 10">
    <name type="scientific">Rhizopus oryzae</name>
    <name type="common">Mucormycosis agent</name>
    <name type="synonym">Rhizopus arrhizus var. delemar</name>
    <dbReference type="NCBI Taxonomy" id="64495"/>
    <lineage>
        <taxon>Eukaryota</taxon>
        <taxon>Fungi</taxon>
        <taxon>Fungi incertae sedis</taxon>
        <taxon>Mucoromycota</taxon>
        <taxon>Mucoromycotina</taxon>
        <taxon>Mucoromycetes</taxon>
        <taxon>Mucorales</taxon>
        <taxon>Mucorineae</taxon>
        <taxon>Rhizopodaceae</taxon>
        <taxon>Rhizopus</taxon>
    </lineage>
</organism>
<evidence type="ECO:0000256" key="5">
    <source>
        <dbReference type="ARBA" id="ARBA00022964"/>
    </source>
</evidence>
<dbReference type="EMBL" id="JAANIT010000646">
    <property type="protein sequence ID" value="KAG1545666.1"/>
    <property type="molecule type" value="Genomic_DNA"/>
</dbReference>
<evidence type="ECO:0000256" key="7">
    <source>
        <dbReference type="ARBA" id="ARBA00023004"/>
    </source>
</evidence>
<comment type="caution">
    <text evidence="9">The sequence shown here is derived from an EMBL/GenBank/DDBJ whole genome shotgun (WGS) entry which is preliminary data.</text>
</comment>
<evidence type="ECO:0000256" key="1">
    <source>
        <dbReference type="ARBA" id="ARBA00001954"/>
    </source>
</evidence>
<keyword evidence="6 8" id="KW-0560">Oxidoreductase</keyword>
<dbReference type="HAMAP" id="MF_00825">
    <property type="entry name" value="3_HAO"/>
    <property type="match status" value="1"/>
</dbReference>
<dbReference type="NCBIfam" id="TIGR03037">
    <property type="entry name" value="anthran_nbaC"/>
    <property type="match status" value="1"/>
</dbReference>
<gene>
    <name evidence="8" type="primary">BNA1</name>
    <name evidence="9" type="ORF">G6F51_005333</name>
</gene>
<evidence type="ECO:0000256" key="4">
    <source>
        <dbReference type="ARBA" id="ARBA00022723"/>
    </source>
</evidence>
<comment type="subcellular location">
    <subcellularLocation>
        <location evidence="8">Cytoplasm</location>
    </subcellularLocation>
</comment>
<sequence length="171" mass="19823">MALLPINFPRWLEENSDKLQPPVNNSVLYKGNDTIIMIVGGPNKRTDYHVNQTEEFFYQVKGNLLIKIVENGEFKDIHINEGDMFLLPPNVPHNPVRFENTIGIVIERVRLSHHIDSLRWYCENTNCRKIIYEESFYCVDLGTQLKPIIEKFAASKELRTCKNCGLLNSTK</sequence>
<dbReference type="GO" id="GO:0005737">
    <property type="term" value="C:cytoplasm"/>
    <property type="evidence" value="ECO:0007669"/>
    <property type="project" value="UniProtKB-SubCell"/>
</dbReference>
<comment type="pathway">
    <text evidence="8">Cofactor biosynthesis; NAD(+) biosynthesis; quinolinate from L-kynurenine: step 3/3.</text>
</comment>
<dbReference type="Gene3D" id="2.60.120.10">
    <property type="entry name" value="Jelly Rolls"/>
    <property type="match status" value="1"/>
</dbReference>
<dbReference type="GO" id="GO:0006569">
    <property type="term" value="P:L-tryptophan catabolic process"/>
    <property type="evidence" value="ECO:0007669"/>
    <property type="project" value="UniProtKB-UniRule"/>
</dbReference>
<keyword evidence="5 8" id="KW-0223">Dioxygenase</keyword>
<dbReference type="InterPro" id="IPR011051">
    <property type="entry name" value="RmlC_Cupin_sf"/>
</dbReference>
<dbReference type="SUPFAM" id="SSF51182">
    <property type="entry name" value="RmlC-like cupins"/>
    <property type="match status" value="1"/>
</dbReference>
<dbReference type="CDD" id="cd06123">
    <property type="entry name" value="cupin_HAO"/>
    <property type="match status" value="1"/>
</dbReference>
<dbReference type="OrthoDB" id="204928at2759"/>
<comment type="similarity">
    <text evidence="8">Belongs to the 3-HAO family.</text>
</comment>
<dbReference type="GO" id="GO:0043420">
    <property type="term" value="P:anthranilate metabolic process"/>
    <property type="evidence" value="ECO:0007669"/>
    <property type="project" value="UniProtKB-UniRule"/>
</dbReference>
<feature type="binding site" evidence="8">
    <location>
        <position position="55"/>
    </location>
    <ligand>
        <name>Fe cation</name>
        <dbReference type="ChEBI" id="CHEBI:24875"/>
        <note>catalytic</note>
    </ligand>
</feature>
<evidence type="ECO:0000256" key="2">
    <source>
        <dbReference type="ARBA" id="ARBA00002752"/>
    </source>
</evidence>
<comment type="function">
    <text evidence="2 8">Catalyzes the oxidative ring opening of 3-hydroxyanthranilate to 2-amino-3-carboxymuconate semialdehyde, which spontaneously cyclizes to quinolinate.</text>
</comment>
<comment type="catalytic activity">
    <reaction evidence="8">
        <text>3-hydroxyanthranilate + O2 = (2Z,4Z)-2-amino-3-carboxymuconate 6-semialdehyde</text>
        <dbReference type="Rhea" id="RHEA:17953"/>
        <dbReference type="ChEBI" id="CHEBI:15379"/>
        <dbReference type="ChEBI" id="CHEBI:36559"/>
        <dbReference type="ChEBI" id="CHEBI:77612"/>
        <dbReference type="EC" id="1.13.11.6"/>
    </reaction>
</comment>
<dbReference type="InterPro" id="IPR010329">
    <property type="entry name" value="3hydroanth_dOase"/>
</dbReference>
<evidence type="ECO:0000256" key="3">
    <source>
        <dbReference type="ARBA" id="ARBA00022642"/>
    </source>
</evidence>
<evidence type="ECO:0000256" key="8">
    <source>
        <dbReference type="HAMAP-Rule" id="MF_03019"/>
    </source>
</evidence>
<dbReference type="Pfam" id="PF06052">
    <property type="entry name" value="3-HAO"/>
    <property type="match status" value="1"/>
</dbReference>
<dbReference type="EC" id="1.13.11.6" evidence="8"/>
<keyword evidence="4 8" id="KW-0479">Metal-binding</keyword>
<feature type="binding site" evidence="8">
    <location>
        <position position="97"/>
    </location>
    <ligand>
        <name>substrate</name>
    </ligand>
</feature>
<dbReference type="InterPro" id="IPR014710">
    <property type="entry name" value="RmlC-like_jellyroll"/>
</dbReference>
<keyword evidence="7 8" id="KW-0408">Iron</keyword>
<keyword evidence="3 8" id="KW-0662">Pyridine nucleotide biosynthesis</keyword>
<feature type="binding site" evidence="8">
    <location>
        <position position="122"/>
    </location>
    <ligand>
        <name>a divalent metal cation</name>
        <dbReference type="ChEBI" id="CHEBI:60240"/>
    </ligand>
</feature>
<proteinExistence type="inferred from homology"/>
<feature type="binding site" evidence="8">
    <location>
        <position position="164"/>
    </location>
    <ligand>
        <name>a divalent metal cation</name>
        <dbReference type="ChEBI" id="CHEBI:60240"/>
    </ligand>
</feature>
<dbReference type="Proteomes" id="UP000717996">
    <property type="component" value="Unassembled WGS sequence"/>
</dbReference>
<feature type="binding site" evidence="8">
    <location>
        <position position="161"/>
    </location>
    <ligand>
        <name>a divalent metal cation</name>
        <dbReference type="ChEBI" id="CHEBI:60240"/>
    </ligand>
</feature>
<reference evidence="9" key="1">
    <citation type="journal article" date="2020" name="Microb. Genom.">
        <title>Genetic diversity of clinical and environmental Mucorales isolates obtained from an investigation of mucormycosis cases among solid organ transplant recipients.</title>
        <authorList>
            <person name="Nguyen M.H."/>
            <person name="Kaul D."/>
            <person name="Muto C."/>
            <person name="Cheng S.J."/>
            <person name="Richter R.A."/>
            <person name="Bruno V.M."/>
            <person name="Liu G."/>
            <person name="Beyhan S."/>
            <person name="Sundermann A.J."/>
            <person name="Mounaud S."/>
            <person name="Pasculle A.W."/>
            <person name="Nierman W.C."/>
            <person name="Driscoll E."/>
            <person name="Cumbie R."/>
            <person name="Clancy C.J."/>
            <person name="Dupont C.L."/>
        </authorList>
    </citation>
    <scope>NUCLEOTIDE SEQUENCE</scope>
    <source>
        <strain evidence="9">GL16</strain>
    </source>
</reference>
<name>A0A9P6YDH8_RHIOR</name>
<feature type="binding site" evidence="8">
    <location>
        <position position="55"/>
    </location>
    <ligand>
        <name>substrate</name>
    </ligand>
</feature>
<dbReference type="AlphaFoldDB" id="A0A9P6YDH8"/>
<dbReference type="GO" id="GO:0034354">
    <property type="term" value="P:'de novo' NAD+ biosynthetic process from L-tryptophan"/>
    <property type="evidence" value="ECO:0007669"/>
    <property type="project" value="UniProtKB-UniRule"/>
</dbReference>
<dbReference type="PANTHER" id="PTHR15497:SF1">
    <property type="entry name" value="3-HYDROXYANTHRANILATE 3,4-DIOXYGENASE"/>
    <property type="match status" value="1"/>
</dbReference>
<feature type="binding site" evidence="8">
    <location>
        <position position="45"/>
    </location>
    <ligand>
        <name>O2</name>
        <dbReference type="ChEBI" id="CHEBI:15379"/>
    </ligand>
</feature>
<dbReference type="PANTHER" id="PTHR15497">
    <property type="entry name" value="3-HYDROXYANTHRANILATE 3,4-DIOXYGENASE"/>
    <property type="match status" value="1"/>
</dbReference>
<dbReference type="GO" id="GO:0008198">
    <property type="term" value="F:ferrous iron binding"/>
    <property type="evidence" value="ECO:0007669"/>
    <property type="project" value="UniProtKB-UniRule"/>
</dbReference>
<keyword evidence="8" id="KW-0963">Cytoplasm</keyword>
<evidence type="ECO:0000313" key="9">
    <source>
        <dbReference type="EMBL" id="KAG1545666.1"/>
    </source>
</evidence>
<dbReference type="NCBIfam" id="NF009763">
    <property type="entry name" value="PRK13264.1"/>
    <property type="match status" value="1"/>
</dbReference>
<dbReference type="GO" id="GO:0000334">
    <property type="term" value="F:3-hydroxyanthranilate 3,4-dioxygenase activity"/>
    <property type="evidence" value="ECO:0007669"/>
    <property type="project" value="UniProtKB-UniRule"/>
</dbReference>
<feature type="binding site" evidence="8">
    <location>
        <position position="127"/>
    </location>
    <ligand>
        <name>a divalent metal cation</name>
        <dbReference type="ChEBI" id="CHEBI:60240"/>
    </ligand>
</feature>
<feature type="binding site" evidence="8">
    <location>
        <position position="107"/>
    </location>
    <ligand>
        <name>substrate</name>
    </ligand>
</feature>
<dbReference type="GO" id="GO:0019805">
    <property type="term" value="P:quinolinate biosynthetic process"/>
    <property type="evidence" value="ECO:0007669"/>
    <property type="project" value="UniProtKB-UniRule"/>
</dbReference>
<comment type="cofactor">
    <cofactor evidence="1 8">
        <name>Fe(2+)</name>
        <dbReference type="ChEBI" id="CHEBI:29033"/>
    </cofactor>
</comment>
<feature type="binding site" evidence="8">
    <location>
        <position position="49"/>
    </location>
    <ligand>
        <name>Fe cation</name>
        <dbReference type="ChEBI" id="CHEBI:24875"/>
        <note>catalytic</note>
    </ligand>
</feature>
<accession>A0A9P6YDH8</accession>
<protein>
    <recommendedName>
        <fullName evidence="8">3-hydroxyanthranilate 3,4-dioxygenase</fullName>
        <ecNumber evidence="8">1.13.11.6</ecNumber>
    </recommendedName>
    <alternativeName>
        <fullName evidence="8">3-hydroxyanthranilate oxygenase</fullName>
        <shortName evidence="8">3-HAO</shortName>
    </alternativeName>
    <alternativeName>
        <fullName evidence="8">3-hydroxyanthranilic acid dioxygenase</fullName>
        <shortName evidence="8">HAD</shortName>
    </alternativeName>
    <alternativeName>
        <fullName evidence="8">Biosynthesis of nicotinic acid protein 1</fullName>
    </alternativeName>
</protein>
<evidence type="ECO:0000313" key="10">
    <source>
        <dbReference type="Proteomes" id="UP000717996"/>
    </source>
</evidence>
<feature type="binding site" evidence="8">
    <location>
        <position position="93"/>
    </location>
    <ligand>
        <name>Fe cation</name>
        <dbReference type="ChEBI" id="CHEBI:24875"/>
        <note>catalytic</note>
    </ligand>
</feature>